<evidence type="ECO:0000256" key="1">
    <source>
        <dbReference type="SAM" id="MobiDB-lite"/>
    </source>
</evidence>
<protein>
    <submittedName>
        <fullName evidence="2">Uncharacterized protein</fullName>
    </submittedName>
</protein>
<evidence type="ECO:0000313" key="2">
    <source>
        <dbReference type="EMBL" id="KAH3723934.1"/>
    </source>
</evidence>
<proteinExistence type="predicted"/>
<feature type="region of interest" description="Disordered" evidence="1">
    <location>
        <begin position="1"/>
        <end position="23"/>
    </location>
</feature>
<evidence type="ECO:0000313" key="3">
    <source>
        <dbReference type="Proteomes" id="UP000828390"/>
    </source>
</evidence>
<accession>A0A9D4CEV3</accession>
<keyword evidence="3" id="KW-1185">Reference proteome</keyword>
<dbReference type="EMBL" id="JAIWYP010000012">
    <property type="protein sequence ID" value="KAH3723934.1"/>
    <property type="molecule type" value="Genomic_DNA"/>
</dbReference>
<gene>
    <name evidence="2" type="ORF">DPMN_049732</name>
</gene>
<name>A0A9D4CEV3_DREPO</name>
<reference evidence="2" key="2">
    <citation type="submission" date="2020-11" db="EMBL/GenBank/DDBJ databases">
        <authorList>
            <person name="McCartney M.A."/>
            <person name="Auch B."/>
            <person name="Kono T."/>
            <person name="Mallez S."/>
            <person name="Becker A."/>
            <person name="Gohl D.M."/>
            <person name="Silverstein K.A.T."/>
            <person name="Koren S."/>
            <person name="Bechman K.B."/>
            <person name="Herman A."/>
            <person name="Abrahante J.E."/>
            <person name="Garbe J."/>
        </authorList>
    </citation>
    <scope>NUCLEOTIDE SEQUENCE</scope>
    <source>
        <strain evidence="2">Duluth1</strain>
        <tissue evidence="2">Whole animal</tissue>
    </source>
</reference>
<feature type="compositionally biased region" description="Polar residues" evidence="1">
    <location>
        <begin position="14"/>
        <end position="23"/>
    </location>
</feature>
<organism evidence="2 3">
    <name type="scientific">Dreissena polymorpha</name>
    <name type="common">Zebra mussel</name>
    <name type="synonym">Mytilus polymorpha</name>
    <dbReference type="NCBI Taxonomy" id="45954"/>
    <lineage>
        <taxon>Eukaryota</taxon>
        <taxon>Metazoa</taxon>
        <taxon>Spiralia</taxon>
        <taxon>Lophotrochozoa</taxon>
        <taxon>Mollusca</taxon>
        <taxon>Bivalvia</taxon>
        <taxon>Autobranchia</taxon>
        <taxon>Heteroconchia</taxon>
        <taxon>Euheterodonta</taxon>
        <taxon>Imparidentia</taxon>
        <taxon>Neoheterodontei</taxon>
        <taxon>Myida</taxon>
        <taxon>Dreissenoidea</taxon>
        <taxon>Dreissenidae</taxon>
        <taxon>Dreissena</taxon>
    </lineage>
</organism>
<reference evidence="2" key="1">
    <citation type="journal article" date="2019" name="bioRxiv">
        <title>The Genome of the Zebra Mussel, Dreissena polymorpha: A Resource for Invasive Species Research.</title>
        <authorList>
            <person name="McCartney M.A."/>
            <person name="Auch B."/>
            <person name="Kono T."/>
            <person name="Mallez S."/>
            <person name="Zhang Y."/>
            <person name="Obille A."/>
            <person name="Becker A."/>
            <person name="Abrahante J.E."/>
            <person name="Garbe J."/>
            <person name="Badalamenti J.P."/>
            <person name="Herman A."/>
            <person name="Mangelson H."/>
            <person name="Liachko I."/>
            <person name="Sullivan S."/>
            <person name="Sone E.D."/>
            <person name="Koren S."/>
            <person name="Silverstein K.A.T."/>
            <person name="Beckman K.B."/>
            <person name="Gohl D.M."/>
        </authorList>
    </citation>
    <scope>NUCLEOTIDE SEQUENCE</scope>
    <source>
        <strain evidence="2">Duluth1</strain>
        <tissue evidence="2">Whole animal</tissue>
    </source>
</reference>
<dbReference type="Proteomes" id="UP000828390">
    <property type="component" value="Unassembled WGS sequence"/>
</dbReference>
<comment type="caution">
    <text evidence="2">The sequence shown here is derived from an EMBL/GenBank/DDBJ whole genome shotgun (WGS) entry which is preliminary data.</text>
</comment>
<dbReference type="AlphaFoldDB" id="A0A9D4CEV3"/>
<sequence length="66" mass="7117">MTPTMRYNPGDPANFNTEPSNQPLSTCECVRTDIDPVCTTDGRTLWYGCEAICLGHTVACSSACPC</sequence>